<reference evidence="2 3" key="1">
    <citation type="journal article" date="2019" name="Commun. Biol.">
        <title>The bagworm genome reveals a unique fibroin gene that provides high tensile strength.</title>
        <authorList>
            <person name="Kono N."/>
            <person name="Nakamura H."/>
            <person name="Ohtoshi R."/>
            <person name="Tomita M."/>
            <person name="Numata K."/>
            <person name="Arakawa K."/>
        </authorList>
    </citation>
    <scope>NUCLEOTIDE SEQUENCE [LARGE SCALE GENOMIC DNA]</scope>
</reference>
<evidence type="ECO:0000256" key="1">
    <source>
        <dbReference type="SAM" id="MobiDB-lite"/>
    </source>
</evidence>
<comment type="caution">
    <text evidence="2">The sequence shown here is derived from an EMBL/GenBank/DDBJ whole genome shotgun (WGS) entry which is preliminary data.</text>
</comment>
<organism evidence="2 3">
    <name type="scientific">Eumeta variegata</name>
    <name type="common">Bagworm moth</name>
    <name type="synonym">Eumeta japonica</name>
    <dbReference type="NCBI Taxonomy" id="151549"/>
    <lineage>
        <taxon>Eukaryota</taxon>
        <taxon>Metazoa</taxon>
        <taxon>Ecdysozoa</taxon>
        <taxon>Arthropoda</taxon>
        <taxon>Hexapoda</taxon>
        <taxon>Insecta</taxon>
        <taxon>Pterygota</taxon>
        <taxon>Neoptera</taxon>
        <taxon>Endopterygota</taxon>
        <taxon>Lepidoptera</taxon>
        <taxon>Glossata</taxon>
        <taxon>Ditrysia</taxon>
        <taxon>Tineoidea</taxon>
        <taxon>Psychidae</taxon>
        <taxon>Oiketicinae</taxon>
        <taxon>Eumeta</taxon>
    </lineage>
</organism>
<evidence type="ECO:0000313" key="2">
    <source>
        <dbReference type="EMBL" id="GBP39527.1"/>
    </source>
</evidence>
<keyword evidence="3" id="KW-1185">Reference proteome</keyword>
<proteinExistence type="predicted"/>
<sequence length="106" mass="11268">MHYSSTARGRPIIVEWERDADSAGLSLVRPLLDHGTYGDTCIGDGSLAGPGALMGPLGRPVFAVSTRSPVREAGTPSRRSRTLSSLSDCEHAQSLQHRTHAPQCGD</sequence>
<evidence type="ECO:0000313" key="3">
    <source>
        <dbReference type="Proteomes" id="UP000299102"/>
    </source>
</evidence>
<dbReference type="AlphaFoldDB" id="A0A4C1VME3"/>
<name>A0A4C1VME3_EUMVA</name>
<gene>
    <name evidence="2" type="ORF">EVAR_32461_1</name>
</gene>
<accession>A0A4C1VME3</accession>
<dbReference type="EMBL" id="BGZK01000367">
    <property type="protein sequence ID" value="GBP39527.1"/>
    <property type="molecule type" value="Genomic_DNA"/>
</dbReference>
<feature type="region of interest" description="Disordered" evidence="1">
    <location>
        <begin position="67"/>
        <end position="106"/>
    </location>
</feature>
<protein>
    <submittedName>
        <fullName evidence="2">Uncharacterized protein</fullName>
    </submittedName>
</protein>
<dbReference type="Proteomes" id="UP000299102">
    <property type="component" value="Unassembled WGS sequence"/>
</dbReference>